<organism evidence="1 2">
    <name type="scientific">Paracoccus aerius</name>
    <dbReference type="NCBI Taxonomy" id="1915382"/>
    <lineage>
        <taxon>Bacteria</taxon>
        <taxon>Pseudomonadati</taxon>
        <taxon>Pseudomonadota</taxon>
        <taxon>Alphaproteobacteria</taxon>
        <taxon>Rhodobacterales</taxon>
        <taxon>Paracoccaceae</taxon>
        <taxon>Paracoccus</taxon>
    </lineage>
</organism>
<proteinExistence type="predicted"/>
<evidence type="ECO:0000313" key="2">
    <source>
        <dbReference type="Proteomes" id="UP000644749"/>
    </source>
</evidence>
<dbReference type="EMBL" id="JAESHT010000027">
    <property type="protein sequence ID" value="MBL3675481.1"/>
    <property type="molecule type" value="Genomic_DNA"/>
</dbReference>
<name>A0ABS1S9S3_9RHOB</name>
<reference evidence="1 2" key="1">
    <citation type="submission" date="2021-01" db="EMBL/GenBank/DDBJ databases">
        <title>011410 draft genome.</title>
        <authorList>
            <person name="Lang L."/>
        </authorList>
    </citation>
    <scope>NUCLEOTIDE SEQUENCE [LARGE SCALE GENOMIC DNA]</scope>
    <source>
        <strain evidence="1 2">KCTC 42845</strain>
    </source>
</reference>
<dbReference type="Proteomes" id="UP000644749">
    <property type="component" value="Unassembled WGS sequence"/>
</dbReference>
<gene>
    <name evidence="1" type="ORF">JL111_18575</name>
</gene>
<dbReference type="Gene3D" id="2.60.40.10">
    <property type="entry name" value="Immunoglobulins"/>
    <property type="match status" value="1"/>
</dbReference>
<dbReference type="RefSeq" id="WP_191312666.1">
    <property type="nucleotide sequence ID" value="NZ_BNCL01000029.1"/>
</dbReference>
<sequence length="380" mass="41694">MPSDISAEFIADLRKRREAYNQDALGQLAEAFRRKERKPPDVFQDSSFLYIRSFDGDTGNRPFSNVEFWHSPDLMLSPVSSVGAYTTTLQAGESYVIRTVLRNRGDLAVPSAKVELYLSDPTLGFDTRFSTRLTTLGHVPSAWVPAGGSAAADFVYTVPPTEAGHKCLFARAFSFSPLEIPVDDFALSPPIDRHVAQQNLNIVGQAQAFAFNLIHQPNARIRVGIRALLPEELLAIRHPVMADVRPAAEFPRRGWGRLTAMKLSEPGVEASRIEEDAEGLNLVAEDPTGPDLGTQQELGLAVRNVLTEVDAGKTKMSQHRDLLAKHREMTAQTRRSRFEMTIPDIGLRGGEAVGLELTATDLKLNPEQPFGGVLIIVVGG</sequence>
<keyword evidence="2" id="KW-1185">Reference proteome</keyword>
<evidence type="ECO:0008006" key="3">
    <source>
        <dbReference type="Google" id="ProtNLM"/>
    </source>
</evidence>
<comment type="caution">
    <text evidence="1">The sequence shown here is derived from an EMBL/GenBank/DDBJ whole genome shotgun (WGS) entry which is preliminary data.</text>
</comment>
<accession>A0ABS1S9S3</accession>
<evidence type="ECO:0000313" key="1">
    <source>
        <dbReference type="EMBL" id="MBL3675481.1"/>
    </source>
</evidence>
<dbReference type="InterPro" id="IPR013783">
    <property type="entry name" value="Ig-like_fold"/>
</dbReference>
<protein>
    <recommendedName>
        <fullName evidence="3">CARDB domain-containing protein</fullName>
    </recommendedName>
</protein>